<name>A0A7I8VPF2_9ANNE</name>
<dbReference type="CDD" id="cd00038">
    <property type="entry name" value="CAP_ED"/>
    <property type="match status" value="2"/>
</dbReference>
<evidence type="ECO:0000259" key="6">
    <source>
        <dbReference type="PROSITE" id="PS50186"/>
    </source>
</evidence>
<dbReference type="SUPFAM" id="SSF51206">
    <property type="entry name" value="cAMP-binding domain-like"/>
    <property type="match status" value="2"/>
</dbReference>
<feature type="signal peptide" evidence="3">
    <location>
        <begin position="1"/>
        <end position="19"/>
    </location>
</feature>
<dbReference type="InterPro" id="IPR001895">
    <property type="entry name" value="RASGEF_cat_dom"/>
</dbReference>
<organism evidence="8 9">
    <name type="scientific">Dimorphilus gyrociliatus</name>
    <dbReference type="NCBI Taxonomy" id="2664684"/>
    <lineage>
        <taxon>Eukaryota</taxon>
        <taxon>Metazoa</taxon>
        <taxon>Spiralia</taxon>
        <taxon>Lophotrochozoa</taxon>
        <taxon>Annelida</taxon>
        <taxon>Polychaeta</taxon>
        <taxon>Polychaeta incertae sedis</taxon>
        <taxon>Dinophilidae</taxon>
        <taxon>Dimorphilus</taxon>
    </lineage>
</organism>
<dbReference type="Gene3D" id="1.20.870.10">
    <property type="entry name" value="Son of sevenless (SoS) protein Chain: S domain 1"/>
    <property type="match status" value="1"/>
</dbReference>
<dbReference type="GO" id="GO:0007265">
    <property type="term" value="P:Ras protein signal transduction"/>
    <property type="evidence" value="ECO:0007669"/>
    <property type="project" value="TreeGrafter"/>
</dbReference>
<feature type="domain" description="Ras-GEF" evidence="4">
    <location>
        <begin position="775"/>
        <end position="1012"/>
    </location>
</feature>
<keyword evidence="3" id="KW-0732">Signal</keyword>
<dbReference type="SUPFAM" id="SSF46785">
    <property type="entry name" value="Winged helix' DNA-binding domain"/>
    <property type="match status" value="1"/>
</dbReference>
<accession>A0A7I8VPF2</accession>
<dbReference type="SMART" id="SM00100">
    <property type="entry name" value="cNMP"/>
    <property type="match status" value="2"/>
</dbReference>
<dbReference type="PANTHER" id="PTHR23113">
    <property type="entry name" value="GUANINE NUCLEOTIDE EXCHANGE FACTOR"/>
    <property type="match status" value="1"/>
</dbReference>
<dbReference type="InterPro" id="IPR000651">
    <property type="entry name" value="Ras-like_Gua-exchang_fac_N"/>
</dbReference>
<dbReference type="GO" id="GO:0005886">
    <property type="term" value="C:plasma membrane"/>
    <property type="evidence" value="ECO:0007669"/>
    <property type="project" value="TreeGrafter"/>
</dbReference>
<dbReference type="PROSITE" id="PS50212">
    <property type="entry name" value="RASGEF_NTER"/>
    <property type="match status" value="1"/>
</dbReference>
<keyword evidence="1 2" id="KW-0344">Guanine-nucleotide releasing factor</keyword>
<dbReference type="Pfam" id="PF00617">
    <property type="entry name" value="RasGEF"/>
    <property type="match status" value="1"/>
</dbReference>
<proteinExistence type="predicted"/>
<keyword evidence="9" id="KW-1185">Reference proteome</keyword>
<dbReference type="Proteomes" id="UP000549394">
    <property type="component" value="Unassembled WGS sequence"/>
</dbReference>
<dbReference type="SUPFAM" id="SSF48366">
    <property type="entry name" value="Ras GEF"/>
    <property type="match status" value="1"/>
</dbReference>
<dbReference type="InterPro" id="IPR023578">
    <property type="entry name" value="Ras_GEF_dom_sf"/>
</dbReference>
<evidence type="ECO:0000259" key="7">
    <source>
        <dbReference type="PROSITE" id="PS50212"/>
    </source>
</evidence>
<evidence type="ECO:0000256" key="3">
    <source>
        <dbReference type="SAM" id="SignalP"/>
    </source>
</evidence>
<dbReference type="InterPro" id="IPR036388">
    <property type="entry name" value="WH-like_DNA-bd_sf"/>
</dbReference>
<feature type="domain" description="DEP" evidence="6">
    <location>
        <begin position="217"/>
        <end position="292"/>
    </location>
</feature>
<dbReference type="InterPro" id="IPR000591">
    <property type="entry name" value="DEP_dom"/>
</dbReference>
<dbReference type="OrthoDB" id="21144at2759"/>
<dbReference type="InterPro" id="IPR036964">
    <property type="entry name" value="RASGEF_cat_dom_sf"/>
</dbReference>
<dbReference type="Pfam" id="PF00027">
    <property type="entry name" value="cNMP_binding"/>
    <property type="match status" value="2"/>
</dbReference>
<dbReference type="PANTHER" id="PTHR23113:SF327">
    <property type="entry name" value="EXCHANGE PROTEIN DIRECTLY ACTIVATED BY CAMP, ISOFORM E"/>
    <property type="match status" value="1"/>
</dbReference>
<dbReference type="InterPro" id="IPR000595">
    <property type="entry name" value="cNMP-bd_dom"/>
</dbReference>
<evidence type="ECO:0000256" key="2">
    <source>
        <dbReference type="PROSITE-ProRule" id="PRU00168"/>
    </source>
</evidence>
<evidence type="ECO:0000256" key="1">
    <source>
        <dbReference type="ARBA" id="ARBA00022658"/>
    </source>
</evidence>
<feature type="domain" description="Cyclic nucleotide-binding" evidence="5">
    <location>
        <begin position="357"/>
        <end position="458"/>
    </location>
</feature>
<dbReference type="AlphaFoldDB" id="A0A7I8VPF2"/>
<dbReference type="Pfam" id="PF00618">
    <property type="entry name" value="RasGEF_N"/>
    <property type="match status" value="1"/>
</dbReference>
<dbReference type="InterPro" id="IPR029071">
    <property type="entry name" value="Ubiquitin-like_domsf"/>
</dbReference>
<dbReference type="SMART" id="SM00049">
    <property type="entry name" value="DEP"/>
    <property type="match status" value="1"/>
</dbReference>
<dbReference type="InterPro" id="IPR019804">
    <property type="entry name" value="Ras_G-nucl-exch_fac_CS"/>
</dbReference>
<dbReference type="PROSITE" id="PS50009">
    <property type="entry name" value="RASGEF_CAT"/>
    <property type="match status" value="1"/>
</dbReference>
<feature type="domain" description="Cyclic nucleotide-binding" evidence="5">
    <location>
        <begin position="46"/>
        <end position="151"/>
    </location>
</feature>
<dbReference type="InterPro" id="IPR008937">
    <property type="entry name" value="Ras-like_GEF"/>
</dbReference>
<dbReference type="Gene3D" id="2.60.120.10">
    <property type="entry name" value="Jelly Rolls"/>
    <property type="match status" value="2"/>
</dbReference>
<dbReference type="InterPro" id="IPR018490">
    <property type="entry name" value="cNMP-bd_dom_sf"/>
</dbReference>
<dbReference type="FunFam" id="1.10.840.10:FF:000002">
    <property type="entry name" value="Rap guanine nucleotide exchange factor 4"/>
    <property type="match status" value="1"/>
</dbReference>
<evidence type="ECO:0000313" key="8">
    <source>
        <dbReference type="EMBL" id="CAD5117596.1"/>
    </source>
</evidence>
<reference evidence="8 9" key="1">
    <citation type="submission" date="2020-08" db="EMBL/GenBank/DDBJ databases">
        <authorList>
            <person name="Hejnol A."/>
        </authorList>
    </citation>
    <scope>NUCLEOTIDE SEQUENCE [LARGE SCALE GENOMIC DNA]</scope>
</reference>
<dbReference type="Gene3D" id="1.10.840.10">
    <property type="entry name" value="Ras guanine-nucleotide exchange factors catalytic domain"/>
    <property type="match status" value="1"/>
</dbReference>
<protein>
    <submittedName>
        <fullName evidence="8">DgyrCDS6352</fullName>
    </submittedName>
</protein>
<dbReference type="Gene3D" id="1.10.10.10">
    <property type="entry name" value="Winged helix-like DNA-binding domain superfamily/Winged helix DNA-binding domain"/>
    <property type="match status" value="1"/>
</dbReference>
<gene>
    <name evidence="8" type="ORF">DGYR_LOCUS6111</name>
</gene>
<dbReference type="GO" id="GO:0005085">
    <property type="term" value="F:guanyl-nucleotide exchange factor activity"/>
    <property type="evidence" value="ECO:0007669"/>
    <property type="project" value="UniProtKB-KW"/>
</dbReference>
<comment type="caution">
    <text evidence="8">The sequence shown here is derived from an EMBL/GenBank/DDBJ whole genome shotgun (WGS) entry which is preliminary data.</text>
</comment>
<dbReference type="Pfam" id="PF00610">
    <property type="entry name" value="DEP"/>
    <property type="match status" value="1"/>
</dbReference>
<dbReference type="PROSITE" id="PS00720">
    <property type="entry name" value="RASGEF"/>
    <property type="match status" value="1"/>
</dbReference>
<dbReference type="PROSITE" id="PS50186">
    <property type="entry name" value="DEP"/>
    <property type="match status" value="1"/>
</dbReference>
<dbReference type="SMART" id="SM00229">
    <property type="entry name" value="RasGEFN"/>
    <property type="match status" value="1"/>
</dbReference>
<dbReference type="Gene3D" id="3.10.20.90">
    <property type="entry name" value="Phosphatidylinositol 3-kinase Catalytic Subunit, Chain A, domain 1"/>
    <property type="match status" value="1"/>
</dbReference>
<dbReference type="InterPro" id="IPR036390">
    <property type="entry name" value="WH_DNA-bd_sf"/>
</dbReference>
<evidence type="ECO:0000259" key="5">
    <source>
        <dbReference type="PROSITE" id="PS50042"/>
    </source>
</evidence>
<sequence length="1013" mass="115783">MILCLLLMVKLTFYFVSVSLRIKIIPADRSGKDIDIIYSRLRKNTAFSHFPSKLLHQISSYGYFEELEENIILFRQGDIGTNWYAILSGTVVVKENQDNGNKSPEGVTIGSLGSGTSFGDSILEDSPRNATVLTAEKCQLLRIEQKDFQVLWQNCKHMMQETLLTPNIAKQKVDNRLIKSHSKDIEETETNPALPICAQPSEKVSRIAEVIRTFLLSRAPHMIRDRKVYLRTYRKCMVGSELVNWLMTFSSYVHNRVQAVGMMQSLLEEGALVHVCQEYCFKDAELFYRFTQDQEGTGTIPSNQERRIAEESLQETLAMLVQMGPDAYLRMVLRKPPSDRSADDLELIYEELMHIKALSHLSTMVKKELASVLMFEAHFHAQTTLFNQGDEGKSWYIILKGKVNVKIYGKGIVSTLGEGDDFGKLALVNDAPRAATIVLDQDNCHFLRVDKHNFNRILRDVEANTVRLKEHGSDVLILEKIPSNIKSKDGSLSSHYKYSVMAGTPSKILEFLLDTQFSQGADDRIFIEDFLLTHIIFMPSNQLCPSLMVHYHASHTPDHLDSKMALSSKKRVLAFVRFWSDMVGRAFYQSRTVIGFLRELRETVKKDLRPFKELQEDLVILEKIIGLADKKQDLKNRGTKKISDAETHISLKSLGRNEEEEVMREPIDGQDEKLFKVYCADHTYTTLKLPLIAPVSKILKIATQKLSLGTDLVLCEVKSSGERVVFHDNDVGVLTSLSINGRLFVAPKEHIDALTPLPEQEGPTVSTSSLFEQSGSREVAFWLTKHDWQLFTCIHEYELIYKVFGRENFGKITSNLDVFLRRFNEVQHWVVTEMCLTPTVSKRVQLLRKFIKIANVCKEYQNMNSFFAIIMGLSNFAVSRLSQTWEKLGSKAKKTFSEMETVMEPSRNHRAYRLAVSKMKAPIIPFMPLLMKDMTFVHEGNKTNYEGLINFDKMHMLAQTLRTVRNCRSSPLNIEPPSPVKHSADIRQYVANLRVIDNPRILTQLSHKLESRR</sequence>
<dbReference type="PROSITE" id="PS50042">
    <property type="entry name" value="CNMP_BINDING_3"/>
    <property type="match status" value="2"/>
</dbReference>
<evidence type="ECO:0000259" key="4">
    <source>
        <dbReference type="PROSITE" id="PS50009"/>
    </source>
</evidence>
<dbReference type="Gene3D" id="1.10.8.1240">
    <property type="match status" value="1"/>
</dbReference>
<dbReference type="CDD" id="cd04437">
    <property type="entry name" value="DEP_Epac"/>
    <property type="match status" value="1"/>
</dbReference>
<dbReference type="CDD" id="cd00155">
    <property type="entry name" value="RasGEF"/>
    <property type="match status" value="1"/>
</dbReference>
<dbReference type="EMBL" id="CAJFCJ010000007">
    <property type="protein sequence ID" value="CAD5117596.1"/>
    <property type="molecule type" value="Genomic_DNA"/>
</dbReference>
<evidence type="ECO:0000313" key="9">
    <source>
        <dbReference type="Proteomes" id="UP000549394"/>
    </source>
</evidence>
<dbReference type="SMART" id="SM00147">
    <property type="entry name" value="RasGEF"/>
    <property type="match status" value="1"/>
</dbReference>
<dbReference type="CDD" id="cd06224">
    <property type="entry name" value="REM"/>
    <property type="match status" value="1"/>
</dbReference>
<feature type="domain" description="N-terminal Ras-GEF" evidence="7">
    <location>
        <begin position="496"/>
        <end position="626"/>
    </location>
</feature>
<dbReference type="InterPro" id="IPR014710">
    <property type="entry name" value="RmlC-like_jellyroll"/>
</dbReference>
<feature type="chain" id="PRO_5029608028" evidence="3">
    <location>
        <begin position="20"/>
        <end position="1013"/>
    </location>
</feature>
<dbReference type="SUPFAM" id="SSF54236">
    <property type="entry name" value="Ubiquitin-like"/>
    <property type="match status" value="1"/>
</dbReference>